<evidence type="ECO:0000256" key="5">
    <source>
        <dbReference type="ARBA" id="ARBA00022989"/>
    </source>
</evidence>
<feature type="transmembrane region" description="Helical" evidence="7">
    <location>
        <begin position="171"/>
        <end position="190"/>
    </location>
</feature>
<dbReference type="PROSITE" id="PS50850">
    <property type="entry name" value="MFS"/>
    <property type="match status" value="1"/>
</dbReference>
<comment type="similarity">
    <text evidence="2">Belongs to the major facilitator superfamily.</text>
</comment>
<keyword evidence="6 7" id="KW-0472">Membrane</keyword>
<dbReference type="Gene3D" id="1.20.1250.20">
    <property type="entry name" value="MFS general substrate transporter like domains"/>
    <property type="match status" value="1"/>
</dbReference>
<dbReference type="EMBL" id="JBHSGU010000017">
    <property type="protein sequence ID" value="MFC4701560.1"/>
    <property type="molecule type" value="Genomic_DNA"/>
</dbReference>
<feature type="transmembrane region" description="Helical" evidence="7">
    <location>
        <begin position="274"/>
        <end position="292"/>
    </location>
</feature>
<evidence type="ECO:0000313" key="10">
    <source>
        <dbReference type="Proteomes" id="UP001595897"/>
    </source>
</evidence>
<dbReference type="SUPFAM" id="SSF103473">
    <property type="entry name" value="MFS general substrate transporter"/>
    <property type="match status" value="1"/>
</dbReference>
<evidence type="ECO:0000259" key="8">
    <source>
        <dbReference type="PROSITE" id="PS50850"/>
    </source>
</evidence>
<keyword evidence="3" id="KW-0813">Transport</keyword>
<dbReference type="InterPro" id="IPR051788">
    <property type="entry name" value="MFS_Transporter"/>
</dbReference>
<dbReference type="RefSeq" id="WP_382410156.1">
    <property type="nucleotide sequence ID" value="NZ_JBHSGU010000017.1"/>
</dbReference>
<dbReference type="InterPro" id="IPR011701">
    <property type="entry name" value="MFS"/>
</dbReference>
<comment type="caution">
    <text evidence="9">The sequence shown here is derived from an EMBL/GenBank/DDBJ whole genome shotgun (WGS) entry which is preliminary data.</text>
</comment>
<sequence length="413" mass="43383">MTISEHLTEAQKTRLFLLSCIALTVTAMTFGIRAGILGQLGVDFGLTNTQLGYITAMAFWGFPLATIFGGLLYNAIGARILISLACVCHIAGLVLTIIADSFWGLMLSSLLVGFANGSVEAGCNPVISECYDKNKTTMLNKFHVWFPAGIVIGALISFAMSNVGLGWQLQIAVMLLPTAVYGFMLLGAVFPKHDAAIVSTSNNFKSMFTPVFLFLFVCMTITAQTELGTTQWADKILAGSGVHPMVTLALIFGIMAIGRFFAGPLVHKFNPTGVLLYSAVVSTIGLFMLSQFSGPLAIVAAVVFALGVTYFWPTMIGCVAEYLPQTGALGMSIVGGAGMASVAVWAPIVGGWVDAANADAAAAGASAEEIAAMAGPMVLQNLTLFPVVLIVAFGGFYVYMKKRNSASSEANAA</sequence>
<evidence type="ECO:0000313" key="9">
    <source>
        <dbReference type="EMBL" id="MFC4701560.1"/>
    </source>
</evidence>
<feature type="transmembrane region" description="Helical" evidence="7">
    <location>
        <begin position="327"/>
        <end position="348"/>
    </location>
</feature>
<evidence type="ECO:0000256" key="2">
    <source>
        <dbReference type="ARBA" id="ARBA00008335"/>
    </source>
</evidence>
<evidence type="ECO:0000256" key="4">
    <source>
        <dbReference type="ARBA" id="ARBA00022692"/>
    </source>
</evidence>
<evidence type="ECO:0000256" key="6">
    <source>
        <dbReference type="ARBA" id="ARBA00023136"/>
    </source>
</evidence>
<feature type="transmembrane region" description="Helical" evidence="7">
    <location>
        <begin position="382"/>
        <end position="400"/>
    </location>
</feature>
<keyword evidence="10" id="KW-1185">Reference proteome</keyword>
<protein>
    <submittedName>
        <fullName evidence="9">MFS transporter</fullName>
    </submittedName>
</protein>
<feature type="transmembrane region" description="Helical" evidence="7">
    <location>
        <begin position="80"/>
        <end position="99"/>
    </location>
</feature>
<name>A0ABV9M0W8_9ALTE</name>
<feature type="transmembrane region" description="Helical" evidence="7">
    <location>
        <begin position="202"/>
        <end position="222"/>
    </location>
</feature>
<feature type="domain" description="Major facilitator superfamily (MFS) profile" evidence="8">
    <location>
        <begin position="15"/>
        <end position="404"/>
    </location>
</feature>
<evidence type="ECO:0000256" key="7">
    <source>
        <dbReference type="SAM" id="Phobius"/>
    </source>
</evidence>
<dbReference type="Proteomes" id="UP001595897">
    <property type="component" value="Unassembled WGS sequence"/>
</dbReference>
<dbReference type="InterPro" id="IPR020846">
    <property type="entry name" value="MFS_dom"/>
</dbReference>
<feature type="transmembrane region" description="Helical" evidence="7">
    <location>
        <begin position="298"/>
        <end position="320"/>
    </location>
</feature>
<feature type="transmembrane region" description="Helical" evidence="7">
    <location>
        <begin position="15"/>
        <end position="36"/>
    </location>
</feature>
<evidence type="ECO:0000256" key="1">
    <source>
        <dbReference type="ARBA" id="ARBA00004127"/>
    </source>
</evidence>
<evidence type="ECO:0000256" key="3">
    <source>
        <dbReference type="ARBA" id="ARBA00022448"/>
    </source>
</evidence>
<comment type="subcellular location">
    <subcellularLocation>
        <location evidence="1">Endomembrane system</location>
        <topology evidence="1">Multi-pass membrane protein</topology>
    </subcellularLocation>
</comment>
<dbReference type="InterPro" id="IPR036259">
    <property type="entry name" value="MFS_trans_sf"/>
</dbReference>
<keyword evidence="4 7" id="KW-0812">Transmembrane</keyword>
<dbReference type="Pfam" id="PF07690">
    <property type="entry name" value="MFS_1"/>
    <property type="match status" value="1"/>
</dbReference>
<gene>
    <name evidence="9" type="ORF">ACFO4O_15490</name>
</gene>
<dbReference type="PANTHER" id="PTHR23514:SF3">
    <property type="entry name" value="BYPASS OF STOP CODON PROTEIN 6"/>
    <property type="match status" value="1"/>
</dbReference>
<organism evidence="9 10">
    <name type="scientific">Glaciecola siphonariae</name>
    <dbReference type="NCBI Taxonomy" id="521012"/>
    <lineage>
        <taxon>Bacteria</taxon>
        <taxon>Pseudomonadati</taxon>
        <taxon>Pseudomonadota</taxon>
        <taxon>Gammaproteobacteria</taxon>
        <taxon>Alteromonadales</taxon>
        <taxon>Alteromonadaceae</taxon>
        <taxon>Glaciecola</taxon>
    </lineage>
</organism>
<feature type="transmembrane region" description="Helical" evidence="7">
    <location>
        <begin position="242"/>
        <end position="262"/>
    </location>
</feature>
<proteinExistence type="inferred from homology"/>
<feature type="transmembrane region" description="Helical" evidence="7">
    <location>
        <begin position="51"/>
        <end position="73"/>
    </location>
</feature>
<dbReference type="PANTHER" id="PTHR23514">
    <property type="entry name" value="BYPASS OF STOP CODON PROTEIN 6"/>
    <property type="match status" value="1"/>
</dbReference>
<keyword evidence="5 7" id="KW-1133">Transmembrane helix</keyword>
<accession>A0ABV9M0W8</accession>
<feature type="transmembrane region" description="Helical" evidence="7">
    <location>
        <begin position="144"/>
        <end position="165"/>
    </location>
</feature>
<reference evidence="10" key="1">
    <citation type="journal article" date="2019" name="Int. J. Syst. Evol. Microbiol.">
        <title>The Global Catalogue of Microorganisms (GCM) 10K type strain sequencing project: providing services to taxonomists for standard genome sequencing and annotation.</title>
        <authorList>
            <consortium name="The Broad Institute Genomics Platform"/>
            <consortium name="The Broad Institute Genome Sequencing Center for Infectious Disease"/>
            <person name="Wu L."/>
            <person name="Ma J."/>
        </authorList>
    </citation>
    <scope>NUCLEOTIDE SEQUENCE [LARGE SCALE GENOMIC DNA]</scope>
    <source>
        <strain evidence="10">KACC 12507</strain>
    </source>
</reference>